<sequence>MARSPLILAASATAALPRTAITNVSVLTENTGGRFDSALARTDDGREVVVRMPASEEASADLAAEARALHALTAGVRALLPFAVPEVLGEAGSGIQRVLVVDHIDGYRIDPAHLPKGPGYAPAIGAALAAVHALPVSIVRTDGLPVRSSEQVRDDVTRLLDRADATGRVGDDLMMRWRRAVEVDDLWRFESAVILGGATSSSVVLADDEHGVPHVIGILEWAGLSVGDPAVDLRWLASAPLAADDVHAGYAAAGERSPDPLLRERARLYAELEFARWLVHGHDAGESEVVADAVALLDALADGVRGDHIVPDSRSDIDDALALVESVPPVVAPAVVDTSMQTDAYDPEALSLYLSAERDRVAAAEALAEALESPGPDAETGAIHVDDLPARDDIDPEETAPIDLDGWDDDVARAPQSRGETETDASWGSSGAEPVNRERSEPSGAQGSSLGGSSFRDSPVRDSPVSGAPVSGAPVHGSSIGDSAHGDSPHGDSPRGDSAVDDEEDAARASRAALRRWGVAGDNA</sequence>
<protein>
    <submittedName>
        <fullName evidence="3">Phosphotransferase</fullName>
    </submittedName>
</protein>
<proteinExistence type="predicted"/>
<dbReference type="Proteomes" id="UP001261125">
    <property type="component" value="Unassembled WGS sequence"/>
</dbReference>
<feature type="domain" description="Aminoglycoside phosphotransferase" evidence="2">
    <location>
        <begin position="32"/>
        <end position="255"/>
    </location>
</feature>
<dbReference type="SUPFAM" id="SSF56112">
    <property type="entry name" value="Protein kinase-like (PK-like)"/>
    <property type="match status" value="1"/>
</dbReference>
<gene>
    <name evidence="3" type="ORF">RWH44_15950</name>
</gene>
<feature type="compositionally biased region" description="Acidic residues" evidence="1">
    <location>
        <begin position="394"/>
        <end position="409"/>
    </location>
</feature>
<reference evidence="3 4" key="1">
    <citation type="submission" date="2023-09" db="EMBL/GenBank/DDBJ databases">
        <title>Microbacterium fusihabitans sp. nov., Microbacterium phycihabitans sp. nov., and Microbacterium cervinum sp. nov., isolated from dried seaweeds of beach.</title>
        <authorList>
            <person name="Lee S.D."/>
        </authorList>
    </citation>
    <scope>NUCLEOTIDE SEQUENCE [LARGE SCALE GENOMIC DNA]</scope>
    <source>
        <strain evidence="3 4">KSW2-29</strain>
    </source>
</reference>
<feature type="compositionally biased region" description="Basic and acidic residues" evidence="1">
    <location>
        <begin position="484"/>
        <end position="495"/>
    </location>
</feature>
<comment type="caution">
    <text evidence="3">The sequence shown here is derived from an EMBL/GenBank/DDBJ whole genome shotgun (WGS) entry which is preliminary data.</text>
</comment>
<dbReference type="InterPro" id="IPR011009">
    <property type="entry name" value="Kinase-like_dom_sf"/>
</dbReference>
<dbReference type="EMBL" id="JAWDIT010000008">
    <property type="protein sequence ID" value="MDU0347194.1"/>
    <property type="molecule type" value="Genomic_DNA"/>
</dbReference>
<dbReference type="RefSeq" id="WP_316005335.1">
    <property type="nucleotide sequence ID" value="NZ_JAWDIT010000008.1"/>
</dbReference>
<keyword evidence="4" id="KW-1185">Reference proteome</keyword>
<name>A0ABU3SR48_9MICO</name>
<organism evidence="3 4">
    <name type="scientific">Microbacterium phycohabitans</name>
    <dbReference type="NCBI Taxonomy" id="3075993"/>
    <lineage>
        <taxon>Bacteria</taxon>
        <taxon>Bacillati</taxon>
        <taxon>Actinomycetota</taxon>
        <taxon>Actinomycetes</taxon>
        <taxon>Micrococcales</taxon>
        <taxon>Microbacteriaceae</taxon>
        <taxon>Microbacterium</taxon>
    </lineage>
</organism>
<dbReference type="Pfam" id="PF01636">
    <property type="entry name" value="APH"/>
    <property type="match status" value="1"/>
</dbReference>
<evidence type="ECO:0000313" key="3">
    <source>
        <dbReference type="EMBL" id="MDU0347194.1"/>
    </source>
</evidence>
<evidence type="ECO:0000256" key="1">
    <source>
        <dbReference type="SAM" id="MobiDB-lite"/>
    </source>
</evidence>
<dbReference type="InterPro" id="IPR002575">
    <property type="entry name" value="Aminoglycoside_PTrfase"/>
</dbReference>
<feature type="compositionally biased region" description="Low complexity" evidence="1">
    <location>
        <begin position="443"/>
        <end position="454"/>
    </location>
</feature>
<accession>A0ABU3SR48</accession>
<feature type="region of interest" description="Disordered" evidence="1">
    <location>
        <begin position="389"/>
        <end position="510"/>
    </location>
</feature>
<dbReference type="Gene3D" id="3.90.1200.10">
    <property type="match status" value="1"/>
</dbReference>
<evidence type="ECO:0000313" key="4">
    <source>
        <dbReference type="Proteomes" id="UP001261125"/>
    </source>
</evidence>
<evidence type="ECO:0000259" key="2">
    <source>
        <dbReference type="Pfam" id="PF01636"/>
    </source>
</evidence>